<proteinExistence type="predicted"/>
<dbReference type="InterPro" id="IPR002145">
    <property type="entry name" value="CopG"/>
</dbReference>
<evidence type="ECO:0000259" key="1">
    <source>
        <dbReference type="Pfam" id="PF01402"/>
    </source>
</evidence>
<reference evidence="2 3" key="1">
    <citation type="submission" date="2016-11" db="EMBL/GenBank/DDBJ databases">
        <authorList>
            <person name="Varghese N."/>
            <person name="Submissions S."/>
        </authorList>
    </citation>
    <scope>NUCLEOTIDE SEQUENCE [LARGE SCALE GENOMIC DNA]</scope>
    <source>
        <strain evidence="2 3">DSM 20664</strain>
    </source>
</reference>
<dbReference type="Gene3D" id="1.10.1220.10">
    <property type="entry name" value="Met repressor-like"/>
    <property type="match status" value="1"/>
</dbReference>
<protein>
    <submittedName>
        <fullName evidence="2">Ribbon-helix-helix protein, copG family</fullName>
    </submittedName>
</protein>
<comment type="caution">
    <text evidence="2">The sequence shown here is derived from an EMBL/GenBank/DDBJ whole genome shotgun (WGS) entry which is preliminary data.</text>
</comment>
<gene>
    <name evidence="2" type="ORF">SAMN05444368_0012</name>
</gene>
<dbReference type="Pfam" id="PF01402">
    <property type="entry name" value="RHH_1"/>
    <property type="match status" value="1"/>
</dbReference>
<keyword evidence="3" id="KW-1185">Reference proteome</keyword>
<sequence length="81" mass="9405">MLRKQIYLDDDTEEILKEICISMGISQSEAIRRALQEYALKLKQKKDNKENPLLKMIGIANSIVSDASEKHDEYLYGREKC</sequence>
<dbReference type="EMBL" id="FSQZ01000001">
    <property type="protein sequence ID" value="SIN61788.1"/>
    <property type="molecule type" value="Genomic_DNA"/>
</dbReference>
<evidence type="ECO:0000313" key="3">
    <source>
        <dbReference type="Proteomes" id="UP000185093"/>
    </source>
</evidence>
<dbReference type="InterPro" id="IPR013321">
    <property type="entry name" value="Arc_rbn_hlx_hlx"/>
</dbReference>
<dbReference type="RefSeq" id="WP_074198888.1">
    <property type="nucleotide sequence ID" value="NZ_DAORXD010000029.1"/>
</dbReference>
<evidence type="ECO:0000313" key="2">
    <source>
        <dbReference type="EMBL" id="SIN61788.1"/>
    </source>
</evidence>
<feature type="domain" description="Ribbon-helix-helix protein CopG" evidence="1">
    <location>
        <begin position="5"/>
        <end position="40"/>
    </location>
</feature>
<organism evidence="2 3">
    <name type="scientific">Acetomicrobium flavidum</name>
    <dbReference type="NCBI Taxonomy" id="49896"/>
    <lineage>
        <taxon>Bacteria</taxon>
        <taxon>Thermotogati</taxon>
        <taxon>Synergistota</taxon>
        <taxon>Synergistia</taxon>
        <taxon>Synergistales</taxon>
        <taxon>Acetomicrobiaceae</taxon>
        <taxon>Acetomicrobium</taxon>
    </lineage>
</organism>
<name>A0ABY1JAA1_9BACT</name>
<accession>A0ABY1JAA1</accession>
<dbReference type="Proteomes" id="UP000185093">
    <property type="component" value="Unassembled WGS sequence"/>
</dbReference>
<dbReference type="CDD" id="cd21631">
    <property type="entry name" value="RHH_CopG_NikR-like"/>
    <property type="match status" value="1"/>
</dbReference>